<organism evidence="2 3">
    <name type="scientific">Aspergillus ochraceoroseus IBT 24754</name>
    <dbReference type="NCBI Taxonomy" id="1392256"/>
    <lineage>
        <taxon>Eukaryota</taxon>
        <taxon>Fungi</taxon>
        <taxon>Dikarya</taxon>
        <taxon>Ascomycota</taxon>
        <taxon>Pezizomycotina</taxon>
        <taxon>Eurotiomycetes</taxon>
        <taxon>Eurotiomycetidae</taxon>
        <taxon>Eurotiales</taxon>
        <taxon>Aspergillaceae</taxon>
        <taxon>Aspergillus</taxon>
        <taxon>Aspergillus subgen. Nidulantes</taxon>
    </lineage>
</organism>
<keyword evidence="1" id="KW-0472">Membrane</keyword>
<keyword evidence="1" id="KW-1133">Transmembrane helix</keyword>
<dbReference type="RefSeq" id="XP_040748842.1">
    <property type="nucleotide sequence ID" value="XM_040901124.1"/>
</dbReference>
<dbReference type="EMBL" id="MSFN02000010">
    <property type="protein sequence ID" value="PTU17450.1"/>
    <property type="molecule type" value="Genomic_DNA"/>
</dbReference>
<dbReference type="Proteomes" id="UP000244073">
    <property type="component" value="Unassembled WGS sequence"/>
</dbReference>
<dbReference type="GeneID" id="63818009"/>
<dbReference type="VEuPathDB" id="FungiDB:P175DRAFT_089800"/>
<protein>
    <submittedName>
        <fullName evidence="2">Uncharacterized protein</fullName>
    </submittedName>
</protein>
<gene>
    <name evidence="2" type="ORF">P175DRAFT_089800</name>
</gene>
<feature type="transmembrane region" description="Helical" evidence="1">
    <location>
        <begin position="89"/>
        <end position="111"/>
    </location>
</feature>
<keyword evidence="1" id="KW-0812">Transmembrane</keyword>
<evidence type="ECO:0000313" key="3">
    <source>
        <dbReference type="Proteomes" id="UP000244073"/>
    </source>
</evidence>
<dbReference type="AlphaFoldDB" id="A0A2T5LMD8"/>
<comment type="caution">
    <text evidence="2">The sequence shown here is derived from an EMBL/GenBank/DDBJ whole genome shotgun (WGS) entry which is preliminary data.</text>
</comment>
<reference evidence="2 3" key="1">
    <citation type="journal article" date="2018" name="Proc. Natl. Acad. Sci. U.S.A.">
        <title>Linking secondary metabolites to gene clusters through genome sequencing of six diverse Aspergillus species.</title>
        <authorList>
            <person name="Kaerboelling I."/>
            <person name="Vesth T.C."/>
            <person name="Frisvad J.C."/>
            <person name="Nybo J.L."/>
            <person name="Theobald S."/>
            <person name="Kuo A."/>
            <person name="Bowyer P."/>
            <person name="Matsuda Y."/>
            <person name="Mondo S."/>
            <person name="Lyhne E.K."/>
            <person name="Kogle M.E."/>
            <person name="Clum A."/>
            <person name="Lipzen A."/>
            <person name="Salamov A."/>
            <person name="Ngan C.Y."/>
            <person name="Daum C."/>
            <person name="Chiniquy J."/>
            <person name="Barry K."/>
            <person name="LaButti K."/>
            <person name="Haridas S."/>
            <person name="Simmons B.A."/>
            <person name="Magnuson J.K."/>
            <person name="Mortensen U.H."/>
            <person name="Larsen T.O."/>
            <person name="Grigoriev I.V."/>
            <person name="Baker S.E."/>
            <person name="Andersen M.R."/>
        </authorList>
    </citation>
    <scope>NUCLEOTIDE SEQUENCE [LARGE SCALE GENOMIC DNA]</scope>
    <source>
        <strain evidence="2 3">IBT 24754</strain>
    </source>
</reference>
<proteinExistence type="predicted"/>
<sequence>MLIPPSSESTVAPFIICRVCPLVHGPFNFFFFLRNCIVLVMSVINMGSYCLFACMYVCFSCVVNIYISYSIIIYLCIFSWKGLNPPELLIYYIIISFLSSCYMPPFTMSILHVAYKIALHLNECSIEILGRI</sequence>
<accession>A0A2T5LMD8</accession>
<name>A0A2T5LMD8_9EURO</name>
<evidence type="ECO:0000313" key="2">
    <source>
        <dbReference type="EMBL" id="PTU17450.1"/>
    </source>
</evidence>
<evidence type="ECO:0000256" key="1">
    <source>
        <dbReference type="SAM" id="Phobius"/>
    </source>
</evidence>